<protein>
    <submittedName>
        <fullName evidence="2">Unnamed protein product</fullName>
    </submittedName>
</protein>
<dbReference type="AlphaFoldDB" id="A0A9W6YSS2"/>
<gene>
    <name evidence="2" type="ORF">Amon01_000051300</name>
</gene>
<accession>A0A9W6YSS2</accession>
<reference evidence="2" key="1">
    <citation type="submission" date="2023-04" db="EMBL/GenBank/DDBJ databases">
        <title>Ambrosiozyma monospora NBRC 1965.</title>
        <authorList>
            <person name="Ichikawa N."/>
            <person name="Sato H."/>
            <person name="Tonouchi N."/>
        </authorList>
    </citation>
    <scope>NUCLEOTIDE SEQUENCE</scope>
    <source>
        <strain evidence="2">NBRC 1965</strain>
    </source>
</reference>
<feature type="region of interest" description="Disordered" evidence="1">
    <location>
        <begin position="1"/>
        <end position="99"/>
    </location>
</feature>
<feature type="compositionally biased region" description="Polar residues" evidence="1">
    <location>
        <begin position="10"/>
        <end position="36"/>
    </location>
</feature>
<sequence>MHDRARQGKIIQTMSITNNGRHNKSSQGKTKTSQGTAVEPMSVKSRHLNQNKNNQSLINLKSSQRQLSQRQQKLSQRQLKSGQRQRTADKGKGSQHHQQ</sequence>
<proteinExistence type="predicted"/>
<name>A0A9W6YSS2_AMBMO</name>
<comment type="caution">
    <text evidence="2">The sequence shown here is derived from an EMBL/GenBank/DDBJ whole genome shotgun (WGS) entry which is preliminary data.</text>
</comment>
<evidence type="ECO:0000313" key="3">
    <source>
        <dbReference type="Proteomes" id="UP001165063"/>
    </source>
</evidence>
<evidence type="ECO:0000313" key="2">
    <source>
        <dbReference type="EMBL" id="GMG19494.1"/>
    </source>
</evidence>
<evidence type="ECO:0000256" key="1">
    <source>
        <dbReference type="SAM" id="MobiDB-lite"/>
    </source>
</evidence>
<feature type="compositionally biased region" description="Polar residues" evidence="1">
    <location>
        <begin position="50"/>
        <end position="59"/>
    </location>
</feature>
<keyword evidence="3" id="KW-1185">Reference proteome</keyword>
<dbReference type="Proteomes" id="UP001165063">
    <property type="component" value="Unassembled WGS sequence"/>
</dbReference>
<feature type="compositionally biased region" description="Low complexity" evidence="1">
    <location>
        <begin position="60"/>
        <end position="81"/>
    </location>
</feature>
<dbReference type="EMBL" id="BSXU01000140">
    <property type="protein sequence ID" value="GMG19494.1"/>
    <property type="molecule type" value="Genomic_DNA"/>
</dbReference>
<organism evidence="2 3">
    <name type="scientific">Ambrosiozyma monospora</name>
    <name type="common">Yeast</name>
    <name type="synonym">Endomycopsis monosporus</name>
    <dbReference type="NCBI Taxonomy" id="43982"/>
    <lineage>
        <taxon>Eukaryota</taxon>
        <taxon>Fungi</taxon>
        <taxon>Dikarya</taxon>
        <taxon>Ascomycota</taxon>
        <taxon>Saccharomycotina</taxon>
        <taxon>Pichiomycetes</taxon>
        <taxon>Pichiales</taxon>
        <taxon>Pichiaceae</taxon>
        <taxon>Ambrosiozyma</taxon>
    </lineage>
</organism>